<dbReference type="Pfam" id="PF02195">
    <property type="entry name" value="ParB_N"/>
    <property type="match status" value="1"/>
</dbReference>
<dbReference type="EMBL" id="BAAASK010000038">
    <property type="protein sequence ID" value="GAA2702473.1"/>
    <property type="molecule type" value="Genomic_DNA"/>
</dbReference>
<sequence>MATAVSTQTDAPATHEDALPQIVQLDPALLVRDTCNAREHDTDPDEKLIASVKELGVEEPISVRPLPDGTFGVFKGWRRAQAAQAANASAEQDGRPVRMVNAYVREDLVGRDGWTRLLSLVENDHRESMSERDTLRAQELALIDMNDVDRRSAAKALGVGRHAAKHAKAAQKLNDATLRRAAAGGMDLEQTAQLAEVEDVRGAEHRLLRALQRDHEEGSGGRGHWDQEMALLRAEQSDAKARAEAEQELKSAGIPLLAPVSSWHKDPAQPLTELTTGLGNPLTEDSHRGCPGHSARLDDEHKPVWYCADPAEHGHKVRPKPKKPRTEQDEKAAEERRRVIACNRAWKAAAGPRQDFVTRLVRMKTLPDAARVFAQEVLLTVPHYYSSWILKHESEAVARFLGLKDPDKADLTETAAQLPKVRVVNALFAHVAAACEYSIREPRTWSNLLPSQARYLLLLESLGQADTGSYQLSEVEQQAVASHRPAAEADA</sequence>
<protein>
    <recommendedName>
        <fullName evidence="2">ParB-like N-terminal domain-containing protein</fullName>
    </recommendedName>
</protein>
<feature type="compositionally biased region" description="Basic and acidic residues" evidence="1">
    <location>
        <begin position="324"/>
        <end position="334"/>
    </location>
</feature>
<evidence type="ECO:0000313" key="3">
    <source>
        <dbReference type="EMBL" id="GAA2702473.1"/>
    </source>
</evidence>
<dbReference type="SMART" id="SM00470">
    <property type="entry name" value="ParB"/>
    <property type="match status" value="1"/>
</dbReference>
<evidence type="ECO:0000256" key="1">
    <source>
        <dbReference type="SAM" id="MobiDB-lite"/>
    </source>
</evidence>
<accession>A0ABN3TGQ9</accession>
<dbReference type="PANTHER" id="PTHR33375:SF1">
    <property type="entry name" value="CHROMOSOME-PARTITIONING PROTEIN PARB-RELATED"/>
    <property type="match status" value="1"/>
</dbReference>
<dbReference type="SUPFAM" id="SSF110849">
    <property type="entry name" value="ParB/Sulfiredoxin"/>
    <property type="match status" value="1"/>
</dbReference>
<keyword evidence="4" id="KW-1185">Reference proteome</keyword>
<dbReference type="RefSeq" id="WP_189285089.1">
    <property type="nucleotide sequence ID" value="NZ_BAAASK010000038.1"/>
</dbReference>
<dbReference type="InterPro" id="IPR036086">
    <property type="entry name" value="ParB/Sulfiredoxin_sf"/>
</dbReference>
<reference evidence="3 4" key="1">
    <citation type="journal article" date="2019" name="Int. J. Syst. Evol. Microbiol.">
        <title>The Global Catalogue of Microorganisms (GCM) 10K type strain sequencing project: providing services to taxonomists for standard genome sequencing and annotation.</title>
        <authorList>
            <consortium name="The Broad Institute Genomics Platform"/>
            <consortium name="The Broad Institute Genome Sequencing Center for Infectious Disease"/>
            <person name="Wu L."/>
            <person name="Ma J."/>
        </authorList>
    </citation>
    <scope>NUCLEOTIDE SEQUENCE [LARGE SCALE GENOMIC DNA]</scope>
    <source>
        <strain evidence="3 4">JCM 4531</strain>
    </source>
</reference>
<feature type="domain" description="ParB-like N-terminal" evidence="2">
    <location>
        <begin position="23"/>
        <end position="124"/>
    </location>
</feature>
<dbReference type="Proteomes" id="UP001499989">
    <property type="component" value="Unassembled WGS sequence"/>
</dbReference>
<name>A0ABN3TGQ9_9ACTN</name>
<feature type="region of interest" description="Disordered" evidence="1">
    <location>
        <begin position="267"/>
        <end position="295"/>
    </location>
</feature>
<dbReference type="Gene3D" id="3.90.1530.30">
    <property type="match status" value="1"/>
</dbReference>
<evidence type="ECO:0000313" key="4">
    <source>
        <dbReference type="Proteomes" id="UP001499989"/>
    </source>
</evidence>
<organism evidence="3 4">
    <name type="scientific">Streptomyces violaceolatus</name>
    <dbReference type="NCBI Taxonomy" id="67378"/>
    <lineage>
        <taxon>Bacteria</taxon>
        <taxon>Bacillati</taxon>
        <taxon>Actinomycetota</taxon>
        <taxon>Actinomycetes</taxon>
        <taxon>Kitasatosporales</taxon>
        <taxon>Streptomycetaceae</taxon>
        <taxon>Streptomyces</taxon>
        <taxon>Streptomyces violaceoruber group</taxon>
    </lineage>
</organism>
<proteinExistence type="predicted"/>
<gene>
    <name evidence="3" type="ORF">GCM10010310_73310</name>
</gene>
<dbReference type="InterPro" id="IPR003115">
    <property type="entry name" value="ParB_N"/>
</dbReference>
<dbReference type="PANTHER" id="PTHR33375">
    <property type="entry name" value="CHROMOSOME-PARTITIONING PROTEIN PARB-RELATED"/>
    <property type="match status" value="1"/>
</dbReference>
<comment type="caution">
    <text evidence="3">The sequence shown here is derived from an EMBL/GenBank/DDBJ whole genome shotgun (WGS) entry which is preliminary data.</text>
</comment>
<evidence type="ECO:0000259" key="2">
    <source>
        <dbReference type="SMART" id="SM00470"/>
    </source>
</evidence>
<dbReference type="InterPro" id="IPR050336">
    <property type="entry name" value="Chromosome_partition/occlusion"/>
</dbReference>
<feature type="region of interest" description="Disordered" evidence="1">
    <location>
        <begin position="310"/>
        <end position="334"/>
    </location>
</feature>